<keyword evidence="9" id="KW-0496">Mitochondrion</keyword>
<comment type="subcellular location">
    <subcellularLocation>
        <location evidence="1">Mitochondrion inner membrane</location>
        <topology evidence="1">Multi-pass membrane protein</topology>
    </subcellularLocation>
</comment>
<dbReference type="InterPro" id="IPR023395">
    <property type="entry name" value="MCP_dom_sf"/>
</dbReference>
<evidence type="ECO:0000256" key="1">
    <source>
        <dbReference type="ARBA" id="ARBA00004448"/>
    </source>
</evidence>
<dbReference type="PRINTS" id="PR00926">
    <property type="entry name" value="MITOCARRIER"/>
</dbReference>
<dbReference type="EMBL" id="JH992966">
    <property type="protein sequence ID" value="EKX54780.1"/>
    <property type="molecule type" value="Genomic_DNA"/>
</dbReference>
<evidence type="ECO:0000256" key="7">
    <source>
        <dbReference type="ARBA" id="ARBA00022837"/>
    </source>
</evidence>
<evidence type="ECO:0000256" key="3">
    <source>
        <dbReference type="ARBA" id="ARBA00022448"/>
    </source>
</evidence>
<evidence type="ECO:0008006" key="16">
    <source>
        <dbReference type="Google" id="ProtNLM"/>
    </source>
</evidence>
<dbReference type="AlphaFoldDB" id="L1K2X6"/>
<dbReference type="OMA" id="CTRRIMR"/>
<evidence type="ECO:0000256" key="5">
    <source>
        <dbReference type="ARBA" id="ARBA00022737"/>
    </source>
</evidence>
<keyword evidence="4 11" id="KW-0812">Transmembrane</keyword>
<evidence type="ECO:0000256" key="12">
    <source>
        <dbReference type="RuleBase" id="RU000488"/>
    </source>
</evidence>
<dbReference type="EnsemblProtists" id="EKX54780">
    <property type="protein sequence ID" value="EKX54780"/>
    <property type="gene ID" value="GUITHDRAFT_62947"/>
</dbReference>
<dbReference type="Gene3D" id="1.50.40.10">
    <property type="entry name" value="Mitochondrial carrier domain"/>
    <property type="match status" value="1"/>
</dbReference>
<keyword evidence="10 11" id="KW-0472">Membrane</keyword>
<dbReference type="InterPro" id="IPR002067">
    <property type="entry name" value="MCP"/>
</dbReference>
<gene>
    <name evidence="13" type="ORF">GUITHDRAFT_62947</name>
</gene>
<dbReference type="PROSITE" id="PS50920">
    <property type="entry name" value="SOLCAR"/>
    <property type="match status" value="3"/>
</dbReference>
<keyword evidence="8" id="KW-1133">Transmembrane helix</keyword>
<reference evidence="15" key="2">
    <citation type="submission" date="2012-11" db="EMBL/GenBank/DDBJ databases">
        <authorList>
            <person name="Kuo A."/>
            <person name="Curtis B.A."/>
            <person name="Tanifuji G."/>
            <person name="Burki F."/>
            <person name="Gruber A."/>
            <person name="Irimia M."/>
            <person name="Maruyama S."/>
            <person name="Arias M.C."/>
            <person name="Ball S.G."/>
            <person name="Gile G.H."/>
            <person name="Hirakawa Y."/>
            <person name="Hopkins J.F."/>
            <person name="Rensing S.A."/>
            <person name="Schmutz J."/>
            <person name="Symeonidi A."/>
            <person name="Elias M."/>
            <person name="Eveleigh R.J."/>
            <person name="Herman E.K."/>
            <person name="Klute M.J."/>
            <person name="Nakayama T."/>
            <person name="Obornik M."/>
            <person name="Reyes-Prieto A."/>
            <person name="Armbrust E.V."/>
            <person name="Aves S.J."/>
            <person name="Beiko R.G."/>
            <person name="Coutinho P."/>
            <person name="Dacks J.B."/>
            <person name="Durnford D.G."/>
            <person name="Fast N.M."/>
            <person name="Green B.R."/>
            <person name="Grisdale C."/>
            <person name="Hempe F."/>
            <person name="Henrissat B."/>
            <person name="Hoppner M.P."/>
            <person name="Ishida K.-I."/>
            <person name="Kim E."/>
            <person name="Koreny L."/>
            <person name="Kroth P.G."/>
            <person name="Liu Y."/>
            <person name="Malik S.-B."/>
            <person name="Maier U.G."/>
            <person name="McRose D."/>
            <person name="Mock T."/>
            <person name="Neilson J.A."/>
            <person name="Onodera N.T."/>
            <person name="Poole A.M."/>
            <person name="Pritham E.J."/>
            <person name="Richards T.A."/>
            <person name="Rocap G."/>
            <person name="Roy S.W."/>
            <person name="Sarai C."/>
            <person name="Schaack S."/>
            <person name="Shirato S."/>
            <person name="Slamovits C.H."/>
            <person name="Spencer D.F."/>
            <person name="Suzuki S."/>
            <person name="Worden A.Z."/>
            <person name="Zauner S."/>
            <person name="Barry K."/>
            <person name="Bell C."/>
            <person name="Bharti A.K."/>
            <person name="Crow J.A."/>
            <person name="Grimwood J."/>
            <person name="Kramer R."/>
            <person name="Lindquist E."/>
            <person name="Lucas S."/>
            <person name="Salamov A."/>
            <person name="McFadden G.I."/>
            <person name="Lane C.E."/>
            <person name="Keeling P.J."/>
            <person name="Gray M.W."/>
            <person name="Grigoriev I.V."/>
            <person name="Archibald J.M."/>
        </authorList>
    </citation>
    <scope>NUCLEOTIDE SEQUENCE</scope>
    <source>
        <strain evidence="15">CCMP2712</strain>
    </source>
</reference>
<feature type="repeat" description="Solcar" evidence="11">
    <location>
        <begin position="197"/>
        <end position="282"/>
    </location>
</feature>
<evidence type="ECO:0000313" key="13">
    <source>
        <dbReference type="EMBL" id="EKX54780.1"/>
    </source>
</evidence>
<feature type="repeat" description="Solcar" evidence="11">
    <location>
        <begin position="106"/>
        <end position="184"/>
    </location>
</feature>
<dbReference type="Proteomes" id="UP000011087">
    <property type="component" value="Unassembled WGS sequence"/>
</dbReference>
<evidence type="ECO:0000256" key="4">
    <source>
        <dbReference type="ARBA" id="ARBA00022692"/>
    </source>
</evidence>
<dbReference type="GeneID" id="17311815"/>
<evidence type="ECO:0000256" key="10">
    <source>
        <dbReference type="ARBA" id="ARBA00023136"/>
    </source>
</evidence>
<keyword evidence="15" id="KW-1185">Reference proteome</keyword>
<keyword evidence="5" id="KW-0677">Repeat</keyword>
<dbReference type="PaxDb" id="55529-EKX54780"/>
<dbReference type="GO" id="GO:0022857">
    <property type="term" value="F:transmembrane transporter activity"/>
    <property type="evidence" value="ECO:0007669"/>
    <property type="project" value="TreeGrafter"/>
</dbReference>
<dbReference type="Pfam" id="PF00153">
    <property type="entry name" value="Mito_carr"/>
    <property type="match status" value="3"/>
</dbReference>
<dbReference type="InterPro" id="IPR018108">
    <property type="entry name" value="MCP_transmembrane"/>
</dbReference>
<evidence type="ECO:0000313" key="15">
    <source>
        <dbReference type="Proteomes" id="UP000011087"/>
    </source>
</evidence>
<dbReference type="RefSeq" id="XP_005841760.1">
    <property type="nucleotide sequence ID" value="XM_005841703.1"/>
</dbReference>
<feature type="repeat" description="Solcar" evidence="11">
    <location>
        <begin position="2"/>
        <end position="91"/>
    </location>
</feature>
<dbReference type="PANTHER" id="PTHR45678:SF9">
    <property type="entry name" value="CALCIUM-BINDING MITOCHONDRIAL CARRIER PROTEIN ARALAR1"/>
    <property type="match status" value="1"/>
</dbReference>
<dbReference type="KEGG" id="gtt:GUITHDRAFT_62947"/>
<evidence type="ECO:0000256" key="8">
    <source>
        <dbReference type="ARBA" id="ARBA00022989"/>
    </source>
</evidence>
<evidence type="ECO:0000313" key="14">
    <source>
        <dbReference type="EnsemblProtists" id="EKX54780"/>
    </source>
</evidence>
<dbReference type="eggNOG" id="KOG0751">
    <property type="taxonomic scope" value="Eukaryota"/>
</dbReference>
<organism evidence="13">
    <name type="scientific">Guillardia theta (strain CCMP2712)</name>
    <name type="common">Cryptophyte</name>
    <dbReference type="NCBI Taxonomy" id="905079"/>
    <lineage>
        <taxon>Eukaryota</taxon>
        <taxon>Cryptophyceae</taxon>
        <taxon>Pyrenomonadales</taxon>
        <taxon>Geminigeraceae</taxon>
        <taxon>Guillardia</taxon>
    </lineage>
</organism>
<protein>
    <recommendedName>
        <fullName evidence="16">Mitochondrial carrier protein</fullName>
    </recommendedName>
</protein>
<dbReference type="HOGENOM" id="CLU_015166_3_4_1"/>
<dbReference type="SUPFAM" id="SSF103506">
    <property type="entry name" value="Mitochondrial carrier"/>
    <property type="match status" value="1"/>
</dbReference>
<evidence type="ECO:0000256" key="2">
    <source>
        <dbReference type="ARBA" id="ARBA00006375"/>
    </source>
</evidence>
<evidence type="ECO:0000256" key="9">
    <source>
        <dbReference type="ARBA" id="ARBA00023128"/>
    </source>
</evidence>
<evidence type="ECO:0000256" key="6">
    <source>
        <dbReference type="ARBA" id="ARBA00022792"/>
    </source>
</evidence>
<dbReference type="GO" id="GO:0005743">
    <property type="term" value="C:mitochondrial inner membrane"/>
    <property type="evidence" value="ECO:0007669"/>
    <property type="project" value="UniProtKB-SubCell"/>
</dbReference>
<accession>L1K2X6</accession>
<keyword evidence="3 12" id="KW-0813">Transport</keyword>
<keyword evidence="7" id="KW-0106">Calcium</keyword>
<dbReference type="PANTHER" id="PTHR45678">
    <property type="entry name" value="MITOCHONDRIAL 2-OXODICARBOXYLATE CARRIER 1-RELATED"/>
    <property type="match status" value="1"/>
</dbReference>
<dbReference type="InterPro" id="IPR051028">
    <property type="entry name" value="Mito_Solute_Carrier"/>
</dbReference>
<name>L1K2X6_GUITC</name>
<reference evidence="13 15" key="1">
    <citation type="journal article" date="2012" name="Nature">
        <title>Algal genomes reveal evolutionary mosaicism and the fate of nucleomorphs.</title>
        <authorList>
            <consortium name="DOE Joint Genome Institute"/>
            <person name="Curtis B.A."/>
            <person name="Tanifuji G."/>
            <person name="Burki F."/>
            <person name="Gruber A."/>
            <person name="Irimia M."/>
            <person name="Maruyama S."/>
            <person name="Arias M.C."/>
            <person name="Ball S.G."/>
            <person name="Gile G.H."/>
            <person name="Hirakawa Y."/>
            <person name="Hopkins J.F."/>
            <person name="Kuo A."/>
            <person name="Rensing S.A."/>
            <person name="Schmutz J."/>
            <person name="Symeonidi A."/>
            <person name="Elias M."/>
            <person name="Eveleigh R.J."/>
            <person name="Herman E.K."/>
            <person name="Klute M.J."/>
            <person name="Nakayama T."/>
            <person name="Obornik M."/>
            <person name="Reyes-Prieto A."/>
            <person name="Armbrust E.V."/>
            <person name="Aves S.J."/>
            <person name="Beiko R.G."/>
            <person name="Coutinho P."/>
            <person name="Dacks J.B."/>
            <person name="Durnford D.G."/>
            <person name="Fast N.M."/>
            <person name="Green B.R."/>
            <person name="Grisdale C.J."/>
            <person name="Hempel F."/>
            <person name="Henrissat B."/>
            <person name="Hoppner M.P."/>
            <person name="Ishida K."/>
            <person name="Kim E."/>
            <person name="Koreny L."/>
            <person name="Kroth P.G."/>
            <person name="Liu Y."/>
            <person name="Malik S.B."/>
            <person name="Maier U.G."/>
            <person name="McRose D."/>
            <person name="Mock T."/>
            <person name="Neilson J.A."/>
            <person name="Onodera N.T."/>
            <person name="Poole A.M."/>
            <person name="Pritham E.J."/>
            <person name="Richards T.A."/>
            <person name="Rocap G."/>
            <person name="Roy S.W."/>
            <person name="Sarai C."/>
            <person name="Schaack S."/>
            <person name="Shirato S."/>
            <person name="Slamovits C.H."/>
            <person name="Spencer D.F."/>
            <person name="Suzuki S."/>
            <person name="Worden A.Z."/>
            <person name="Zauner S."/>
            <person name="Barry K."/>
            <person name="Bell C."/>
            <person name="Bharti A.K."/>
            <person name="Crow J.A."/>
            <person name="Grimwood J."/>
            <person name="Kramer R."/>
            <person name="Lindquist E."/>
            <person name="Lucas S."/>
            <person name="Salamov A."/>
            <person name="McFadden G.I."/>
            <person name="Lane C.E."/>
            <person name="Keeling P.J."/>
            <person name="Gray M.W."/>
            <person name="Grigoriev I.V."/>
            <person name="Archibald J.M."/>
        </authorList>
    </citation>
    <scope>NUCLEOTIDE SEQUENCE</scope>
    <source>
        <strain evidence="13 15">CCMP2712</strain>
    </source>
</reference>
<evidence type="ECO:0000256" key="11">
    <source>
        <dbReference type="PROSITE-ProRule" id="PRU00282"/>
    </source>
</evidence>
<sequence>MDPFVKDLFIGGLAGTISNIVVFPVDLAKTKMQNAKDQADKQKYGGFFSTVSSIVKEEGVHGLWSGSLPVLMGSAPESAIQLACHSWLIAFLLHGMSQDASSEAQLPLTLQIIAGGIAGASTLIATNPMEVLRIRAASSDQRCLITNVKSLGLLGLFAGYQATWLRDIPFAGIYFPMYCNMKVLVTQMMAACNLPAYESISMTMAGLLAGMFASCVTTPADVIKTRIQTNIGKSLASSSSTALSMVVEEGWHSFLSGVGPRVMRLAPGMAITLVIYETLQKVV</sequence>
<keyword evidence="6" id="KW-0999">Mitochondrion inner membrane</keyword>
<comment type="similarity">
    <text evidence="2 12">Belongs to the mitochondrial carrier (TC 2.A.29) family.</text>
</comment>
<dbReference type="OrthoDB" id="2161at2759"/>
<reference evidence="14" key="3">
    <citation type="submission" date="2015-06" db="UniProtKB">
        <authorList>
            <consortium name="EnsemblProtists"/>
        </authorList>
    </citation>
    <scope>IDENTIFICATION</scope>
</reference>
<proteinExistence type="inferred from homology"/>